<comment type="similarity">
    <text evidence="1 7">Belongs to the Lgt family.</text>
</comment>
<comment type="catalytic activity">
    <reaction evidence="7">
        <text>L-cysteinyl-[prolipoprotein] + a 1,2-diacyl-sn-glycero-3-phospho-(1'-sn-glycerol) = an S-1,2-diacyl-sn-glyceryl-L-cysteinyl-[prolipoprotein] + sn-glycerol 1-phosphate + H(+)</text>
        <dbReference type="Rhea" id="RHEA:56712"/>
        <dbReference type="Rhea" id="RHEA-COMP:14679"/>
        <dbReference type="Rhea" id="RHEA-COMP:14680"/>
        <dbReference type="ChEBI" id="CHEBI:15378"/>
        <dbReference type="ChEBI" id="CHEBI:29950"/>
        <dbReference type="ChEBI" id="CHEBI:57685"/>
        <dbReference type="ChEBI" id="CHEBI:64716"/>
        <dbReference type="ChEBI" id="CHEBI:140658"/>
        <dbReference type="EC" id="2.5.1.145"/>
    </reaction>
</comment>
<dbReference type="OrthoDB" id="871140at2"/>
<dbReference type="GO" id="GO:0042158">
    <property type="term" value="P:lipoprotein biosynthetic process"/>
    <property type="evidence" value="ECO:0007669"/>
    <property type="project" value="UniProtKB-UniRule"/>
</dbReference>
<protein>
    <recommendedName>
        <fullName evidence="7">Phosphatidylglycerol--prolipoprotein diacylglyceryl transferase</fullName>
        <ecNumber evidence="7">2.5.1.145</ecNumber>
    </recommendedName>
</protein>
<dbReference type="KEGG" id="pmes:FX988_03067"/>
<evidence type="ECO:0000256" key="5">
    <source>
        <dbReference type="ARBA" id="ARBA00022989"/>
    </source>
</evidence>
<reference evidence="8 9" key="1">
    <citation type="submission" date="2019-12" db="EMBL/GenBank/DDBJ databases">
        <title>Genome sequencing and assembly of endphytes of Porphyra tenera.</title>
        <authorList>
            <person name="Park J.M."/>
            <person name="Shin R."/>
            <person name="Jo S.H."/>
        </authorList>
    </citation>
    <scope>NUCLEOTIDE SEQUENCE [LARGE SCALE GENOMIC DNA]</scope>
    <source>
        <strain evidence="8 9">GPM4</strain>
    </source>
</reference>
<feature type="binding site" evidence="7">
    <location>
        <position position="141"/>
    </location>
    <ligand>
        <name>a 1,2-diacyl-sn-glycero-3-phospho-(1'-sn-glycerol)</name>
        <dbReference type="ChEBI" id="CHEBI:64716"/>
    </ligand>
</feature>
<dbReference type="AlphaFoldDB" id="A0A857JL65"/>
<dbReference type="RefSeq" id="WP_160180979.1">
    <property type="nucleotide sequence ID" value="NZ_CP047656.1"/>
</dbReference>
<feature type="transmembrane region" description="Helical" evidence="7">
    <location>
        <begin position="25"/>
        <end position="46"/>
    </location>
</feature>
<dbReference type="HAMAP" id="MF_01147">
    <property type="entry name" value="Lgt"/>
    <property type="match status" value="1"/>
</dbReference>
<feature type="transmembrane region" description="Helical" evidence="7">
    <location>
        <begin position="121"/>
        <end position="142"/>
    </location>
</feature>
<dbReference type="Proteomes" id="UP000464524">
    <property type="component" value="Chromosome"/>
</dbReference>
<feature type="transmembrane region" description="Helical" evidence="7">
    <location>
        <begin position="176"/>
        <end position="193"/>
    </location>
</feature>
<feature type="transmembrane region" description="Helical" evidence="7">
    <location>
        <begin position="200"/>
        <end position="218"/>
    </location>
</feature>
<evidence type="ECO:0000256" key="7">
    <source>
        <dbReference type="HAMAP-Rule" id="MF_01147"/>
    </source>
</evidence>
<sequence length="279" mass="30999">MVSSYFTFPQIDPIIFSIGPLSLRWYGLMYLVGFAAAFWLAGVRLSRTNWTKEQLSDLLFWGFLGVILGGRVGYVLFYQFELFLDDPLYLFKIWTGGMSFHGGLLGVIAALWWFSRKAKCTFLQVGDFIAPLVPIGLGAGRIGNFINAELWGRTTDVSWGVIFPGAGPLPRHPSQLYEFALEGVVLFLILWLYSRKPRPIGAVSGLFLLGYGSFRFFVEFFREPDQHIGLYEGAFSLGISQGQILSTPMIIGGIALMAWALKRNKLAETGSNAPKGAKA</sequence>
<keyword evidence="8" id="KW-0449">Lipoprotein</keyword>
<keyword evidence="5 7" id="KW-1133">Transmembrane helix</keyword>
<evidence type="ECO:0000256" key="4">
    <source>
        <dbReference type="ARBA" id="ARBA00022692"/>
    </source>
</evidence>
<evidence type="ECO:0000256" key="6">
    <source>
        <dbReference type="ARBA" id="ARBA00023136"/>
    </source>
</evidence>
<dbReference type="EMBL" id="CP047656">
    <property type="protein sequence ID" value="QHJ12809.1"/>
    <property type="molecule type" value="Genomic_DNA"/>
</dbReference>
<accession>A0A857JL65</accession>
<proteinExistence type="inferred from homology"/>
<evidence type="ECO:0000313" key="9">
    <source>
        <dbReference type="Proteomes" id="UP000464524"/>
    </source>
</evidence>
<feature type="transmembrane region" description="Helical" evidence="7">
    <location>
        <begin position="89"/>
        <end position="114"/>
    </location>
</feature>
<dbReference type="PANTHER" id="PTHR30589:SF0">
    <property type="entry name" value="PHOSPHATIDYLGLYCEROL--PROLIPOPROTEIN DIACYLGLYCERYL TRANSFERASE"/>
    <property type="match status" value="1"/>
</dbReference>
<keyword evidence="4 7" id="KW-0812">Transmembrane</keyword>
<comment type="subcellular location">
    <subcellularLocation>
        <location evidence="7">Cell membrane</location>
        <topology evidence="7">Multi-pass membrane protein</topology>
    </subcellularLocation>
</comment>
<evidence type="ECO:0000313" key="8">
    <source>
        <dbReference type="EMBL" id="QHJ12809.1"/>
    </source>
</evidence>
<gene>
    <name evidence="7" type="primary">lgt</name>
    <name evidence="8" type="ORF">FX988_03067</name>
</gene>
<feature type="transmembrane region" description="Helical" evidence="7">
    <location>
        <begin position="238"/>
        <end position="261"/>
    </location>
</feature>
<dbReference type="UniPathway" id="UPA00664"/>
<dbReference type="GO" id="GO:0008961">
    <property type="term" value="F:phosphatidylglycerol-prolipoprotein diacylglyceryl transferase activity"/>
    <property type="evidence" value="ECO:0007669"/>
    <property type="project" value="UniProtKB-UniRule"/>
</dbReference>
<comment type="pathway">
    <text evidence="7">Protein modification; lipoprotein biosynthesis (diacylglyceryl transfer).</text>
</comment>
<keyword evidence="8" id="KW-0328">Glycosyltransferase</keyword>
<name>A0A857JL65_9ALTE</name>
<dbReference type="InterPro" id="IPR001640">
    <property type="entry name" value="Lgt"/>
</dbReference>
<keyword evidence="3 7" id="KW-0808">Transferase</keyword>
<feature type="transmembrane region" description="Helical" evidence="7">
    <location>
        <begin position="58"/>
        <end position="77"/>
    </location>
</feature>
<organism evidence="8 9">
    <name type="scientific">Paraglaciecola mesophila</name>
    <dbReference type="NCBI Taxonomy" id="197222"/>
    <lineage>
        <taxon>Bacteria</taxon>
        <taxon>Pseudomonadati</taxon>
        <taxon>Pseudomonadota</taxon>
        <taxon>Gammaproteobacteria</taxon>
        <taxon>Alteromonadales</taxon>
        <taxon>Alteromonadaceae</taxon>
        <taxon>Paraglaciecola</taxon>
    </lineage>
</organism>
<dbReference type="PANTHER" id="PTHR30589">
    <property type="entry name" value="PROLIPOPROTEIN DIACYLGLYCERYL TRANSFERASE"/>
    <property type="match status" value="1"/>
</dbReference>
<keyword evidence="9" id="KW-1185">Reference proteome</keyword>
<evidence type="ECO:0000256" key="1">
    <source>
        <dbReference type="ARBA" id="ARBA00007150"/>
    </source>
</evidence>
<dbReference type="PROSITE" id="PS01311">
    <property type="entry name" value="LGT"/>
    <property type="match status" value="1"/>
</dbReference>
<dbReference type="NCBIfam" id="TIGR00544">
    <property type="entry name" value="lgt"/>
    <property type="match status" value="1"/>
</dbReference>
<dbReference type="EC" id="2.5.1.145" evidence="7"/>
<evidence type="ECO:0000256" key="2">
    <source>
        <dbReference type="ARBA" id="ARBA00022475"/>
    </source>
</evidence>
<evidence type="ECO:0000256" key="3">
    <source>
        <dbReference type="ARBA" id="ARBA00022679"/>
    </source>
</evidence>
<keyword evidence="2 7" id="KW-1003">Cell membrane</keyword>
<dbReference type="GO" id="GO:0005886">
    <property type="term" value="C:plasma membrane"/>
    <property type="evidence" value="ECO:0007669"/>
    <property type="project" value="UniProtKB-SubCell"/>
</dbReference>
<keyword evidence="6 7" id="KW-0472">Membrane</keyword>
<dbReference type="Pfam" id="PF01790">
    <property type="entry name" value="LGT"/>
    <property type="match status" value="1"/>
</dbReference>
<comment type="function">
    <text evidence="7">Catalyzes the transfer of the diacylglyceryl group from phosphatidylglycerol to the sulfhydryl group of the N-terminal cysteine of a prolipoprotein, the first step in the formation of mature lipoproteins.</text>
</comment>